<dbReference type="SUPFAM" id="SSF53756">
    <property type="entry name" value="UDP-Glycosyltransferase/glycogen phosphorylase"/>
    <property type="match status" value="1"/>
</dbReference>
<evidence type="ECO:0000313" key="3">
    <source>
        <dbReference type="EMBL" id="HCT58529.1"/>
    </source>
</evidence>
<evidence type="ECO:0000313" key="4">
    <source>
        <dbReference type="Proteomes" id="UP000264071"/>
    </source>
</evidence>
<organism evidence="3 4">
    <name type="scientific">Gemmatimonas aurantiaca</name>
    <dbReference type="NCBI Taxonomy" id="173480"/>
    <lineage>
        <taxon>Bacteria</taxon>
        <taxon>Pseudomonadati</taxon>
        <taxon>Gemmatimonadota</taxon>
        <taxon>Gemmatimonadia</taxon>
        <taxon>Gemmatimonadales</taxon>
        <taxon>Gemmatimonadaceae</taxon>
        <taxon>Gemmatimonas</taxon>
    </lineage>
</organism>
<keyword evidence="2 3" id="KW-0808">Transferase</keyword>
<protein>
    <submittedName>
        <fullName evidence="3">Lipopolysaccharide heptosyltransferase family protein</fullName>
    </submittedName>
</protein>
<keyword evidence="1" id="KW-0328">Glycosyltransferase</keyword>
<dbReference type="InterPro" id="IPR051199">
    <property type="entry name" value="LPS_LOS_Heptosyltrfase"/>
</dbReference>
<reference evidence="3 4" key="1">
    <citation type="journal article" date="2018" name="Nat. Biotechnol.">
        <title>A standardized bacterial taxonomy based on genome phylogeny substantially revises the tree of life.</title>
        <authorList>
            <person name="Parks D.H."/>
            <person name="Chuvochina M."/>
            <person name="Waite D.W."/>
            <person name="Rinke C."/>
            <person name="Skarshewski A."/>
            <person name="Chaumeil P.A."/>
            <person name="Hugenholtz P."/>
        </authorList>
    </citation>
    <scope>NUCLEOTIDE SEQUENCE [LARGE SCALE GENOMIC DNA]</scope>
    <source>
        <strain evidence="3">UBA8844</strain>
    </source>
</reference>
<sequence>MATPTTTATPTTPPLPPIRLDRIGIVMMSAVGDAVHVMPIIHALKAQVPKAHITWVLQPGPATLVRGHPLVDDIVLFDRARGWQAFLDVRRALASRQFDVVLGLQVYFKAGLITGFTRSPVKLGFDRARARDANWLFTTHRIAPHAGQHVQDQYFEFLDALGVPHGSPTWTLGPWNDEERQWQREFLDQFDRPIAPIVVATSKPAKDWMPDRWARICQVLWNDFGLQPVLVGGNSPRERAAEEIILRDAPMAHSALGSGLRKLSAILDGAAVALSPDTGPLHLAIALRTPVISLLGYTNPKRVGPYDFAHDLMIDAYGDPGEDYPLDMTYREGRLERITVDDVVSKLQHWRTHYEAARLAELQAR</sequence>
<dbReference type="OMA" id="ITHLAWA"/>
<dbReference type="GO" id="GO:0009244">
    <property type="term" value="P:lipopolysaccharide core region biosynthetic process"/>
    <property type="evidence" value="ECO:0007669"/>
    <property type="project" value="TreeGrafter"/>
</dbReference>
<dbReference type="CDD" id="cd03789">
    <property type="entry name" value="GT9_LPS_heptosyltransferase"/>
    <property type="match status" value="1"/>
</dbReference>
<evidence type="ECO:0000256" key="2">
    <source>
        <dbReference type="ARBA" id="ARBA00022679"/>
    </source>
</evidence>
<dbReference type="PANTHER" id="PTHR30160:SF21">
    <property type="entry name" value="LIPOPOLYSACCHARIDE CORE HEPTOSYLTRANSFERASE OPSX"/>
    <property type="match status" value="1"/>
</dbReference>
<dbReference type="GO" id="GO:0005829">
    <property type="term" value="C:cytosol"/>
    <property type="evidence" value="ECO:0007669"/>
    <property type="project" value="TreeGrafter"/>
</dbReference>
<dbReference type="AlphaFoldDB" id="A0A3D4VBM5"/>
<name>A0A3D4VBM5_9BACT</name>
<dbReference type="Gene3D" id="3.40.50.2000">
    <property type="entry name" value="Glycogen Phosphorylase B"/>
    <property type="match status" value="2"/>
</dbReference>
<proteinExistence type="predicted"/>
<dbReference type="PANTHER" id="PTHR30160">
    <property type="entry name" value="TETRAACYLDISACCHARIDE 4'-KINASE-RELATED"/>
    <property type="match status" value="1"/>
</dbReference>
<dbReference type="GO" id="GO:0008713">
    <property type="term" value="F:ADP-heptose-lipopolysaccharide heptosyltransferase activity"/>
    <property type="evidence" value="ECO:0007669"/>
    <property type="project" value="TreeGrafter"/>
</dbReference>
<accession>A0A3D4VBM5</accession>
<gene>
    <name evidence="3" type="ORF">DGD08_15090</name>
</gene>
<evidence type="ECO:0000256" key="1">
    <source>
        <dbReference type="ARBA" id="ARBA00022676"/>
    </source>
</evidence>
<dbReference type="Pfam" id="PF01075">
    <property type="entry name" value="Glyco_transf_9"/>
    <property type="match status" value="1"/>
</dbReference>
<dbReference type="EMBL" id="DPIY01000010">
    <property type="protein sequence ID" value="HCT58529.1"/>
    <property type="molecule type" value="Genomic_DNA"/>
</dbReference>
<comment type="caution">
    <text evidence="3">The sequence shown here is derived from an EMBL/GenBank/DDBJ whole genome shotgun (WGS) entry which is preliminary data.</text>
</comment>
<dbReference type="Proteomes" id="UP000264071">
    <property type="component" value="Unassembled WGS sequence"/>
</dbReference>
<dbReference type="InterPro" id="IPR002201">
    <property type="entry name" value="Glyco_trans_9"/>
</dbReference>